<dbReference type="Gene3D" id="3.40.50.1820">
    <property type="entry name" value="alpha/beta hydrolase"/>
    <property type="match status" value="1"/>
</dbReference>
<feature type="domain" description="Serine aminopeptidase S33" evidence="1">
    <location>
        <begin position="47"/>
        <end position="141"/>
    </location>
</feature>
<sequence>MTPMLFGPASRQLFGLFHAPERQGKLAVLICMPFGQEAVRGHRLFRVLSDRLARAGVAVLRFDYHGSGDSPGEDTDGDLEGWRRDVCTAHEELRRRTGARRIIWLGARLGAALAVMAAKSGRCDPARLILWDPIVDGARYLETLRAGHVDALERSFCVPDPAWRRQLARDPDAFTGEIFGFGVSPLMRDQLRALAPASLQLTALHETVVLADAEDQAAHQWAAQEAARNMPVRASAFEHPLIWTSDPHPNNAMVPTEALQRLLAVIHE</sequence>
<dbReference type="RefSeq" id="WP_309900862.1">
    <property type="nucleotide sequence ID" value="NZ_JAVDRF010000003.1"/>
</dbReference>
<dbReference type="SUPFAM" id="SSF53474">
    <property type="entry name" value="alpha/beta-Hydrolases"/>
    <property type="match status" value="1"/>
</dbReference>
<dbReference type="Pfam" id="PF12146">
    <property type="entry name" value="Hydrolase_4"/>
    <property type="match status" value="1"/>
</dbReference>
<comment type="caution">
    <text evidence="2">The sequence shown here is derived from an EMBL/GenBank/DDBJ whole genome shotgun (WGS) entry which is preliminary data.</text>
</comment>
<dbReference type="Proteomes" id="UP001184230">
    <property type="component" value="Unassembled WGS sequence"/>
</dbReference>
<gene>
    <name evidence="2" type="ORF">J2739_001916</name>
</gene>
<dbReference type="EMBL" id="JAVDRF010000003">
    <property type="protein sequence ID" value="MDR6536146.1"/>
    <property type="molecule type" value="Genomic_DNA"/>
</dbReference>
<reference evidence="2 3" key="1">
    <citation type="submission" date="2023-07" db="EMBL/GenBank/DDBJ databases">
        <title>Sorghum-associated microbial communities from plants grown in Nebraska, USA.</title>
        <authorList>
            <person name="Schachtman D."/>
        </authorList>
    </citation>
    <scope>NUCLEOTIDE SEQUENCE [LARGE SCALE GENOMIC DNA]</scope>
    <source>
        <strain evidence="2 3">DS1781</strain>
    </source>
</reference>
<accession>A0ABU1NE31</accession>
<organism evidence="2 3">
    <name type="scientific">Variovorax soli</name>
    <dbReference type="NCBI Taxonomy" id="376815"/>
    <lineage>
        <taxon>Bacteria</taxon>
        <taxon>Pseudomonadati</taxon>
        <taxon>Pseudomonadota</taxon>
        <taxon>Betaproteobacteria</taxon>
        <taxon>Burkholderiales</taxon>
        <taxon>Comamonadaceae</taxon>
        <taxon>Variovorax</taxon>
    </lineage>
</organism>
<dbReference type="InterPro" id="IPR022742">
    <property type="entry name" value="Hydrolase_4"/>
</dbReference>
<name>A0ABU1NE31_9BURK</name>
<dbReference type="InterPro" id="IPR029058">
    <property type="entry name" value="AB_hydrolase_fold"/>
</dbReference>
<protein>
    <submittedName>
        <fullName evidence="2">Pimeloyl-ACP methyl ester carboxylesterase</fullName>
    </submittedName>
</protein>
<evidence type="ECO:0000313" key="2">
    <source>
        <dbReference type="EMBL" id="MDR6536146.1"/>
    </source>
</evidence>
<keyword evidence="3" id="KW-1185">Reference proteome</keyword>
<evidence type="ECO:0000313" key="3">
    <source>
        <dbReference type="Proteomes" id="UP001184230"/>
    </source>
</evidence>
<proteinExistence type="predicted"/>
<evidence type="ECO:0000259" key="1">
    <source>
        <dbReference type="Pfam" id="PF12146"/>
    </source>
</evidence>